<dbReference type="Pfam" id="PF00665">
    <property type="entry name" value="rve"/>
    <property type="match status" value="1"/>
</dbReference>
<dbReference type="RefSeq" id="WP_168147566.1">
    <property type="nucleotide sequence ID" value="NZ_JAAVXB010000003.1"/>
</dbReference>
<evidence type="ECO:0000313" key="3">
    <source>
        <dbReference type="Proteomes" id="UP000653472"/>
    </source>
</evidence>
<protein>
    <submittedName>
        <fullName evidence="2">IS3 family transposase</fullName>
    </submittedName>
</protein>
<proteinExistence type="predicted"/>
<gene>
    <name evidence="2" type="ORF">G7Y82_06350</name>
</gene>
<evidence type="ECO:0000313" key="2">
    <source>
        <dbReference type="EMBL" id="NKF21932.1"/>
    </source>
</evidence>
<dbReference type="InterPro" id="IPR012337">
    <property type="entry name" value="RNaseH-like_sf"/>
</dbReference>
<feature type="domain" description="Integrase catalytic" evidence="1">
    <location>
        <begin position="124"/>
        <end position="290"/>
    </location>
</feature>
<dbReference type="Pfam" id="PF13276">
    <property type="entry name" value="HTH_21"/>
    <property type="match status" value="1"/>
</dbReference>
<reference evidence="2" key="1">
    <citation type="submission" date="2020-03" db="EMBL/GenBank/DDBJ databases">
        <title>Solimonas marina sp. nov., isolated from deep seawater of the Pacific Ocean.</title>
        <authorList>
            <person name="Liu X."/>
            <person name="Lai Q."/>
            <person name="Sun F."/>
            <person name="Gai Y."/>
            <person name="Li G."/>
            <person name="Shao Z."/>
        </authorList>
    </citation>
    <scope>NUCLEOTIDE SEQUENCE</scope>
    <source>
        <strain evidence="2">C16B3</strain>
    </source>
</reference>
<dbReference type="InterPro" id="IPR025948">
    <property type="entry name" value="HTH-like_dom"/>
</dbReference>
<name>A0A969W7B0_9GAMM</name>
<dbReference type="SUPFAM" id="SSF53098">
    <property type="entry name" value="Ribonuclease H-like"/>
    <property type="match status" value="1"/>
</dbReference>
<dbReference type="InterPro" id="IPR048020">
    <property type="entry name" value="Transpos_IS3"/>
</dbReference>
<dbReference type="AlphaFoldDB" id="A0A969W7B0"/>
<sequence length="290" mass="33704">MHFRTKSEIFAYIQSRQGEHPVRQMCRVFGVSASGFYAWLNRPVSDRALVDIRLLDHVRNAHEGSKETYGSPRVHAQLKKDGHAVGRRRIERIMRENGIQACSTKLYKRIPGIGRFFISGNNKIQHLEINRLDQVWVGDVTYLKVAGKWRYLATVMDRYSRRLIGWAIGLEKTAALTARALASALRRRAPSGRIIFHTDRGVEYLAAEFRKKLSTANIEQSVNRPRRMTDNAHIESWNKSMKSDMYHRRTFSTDKELRSAIREYLDFYNTRRLHSSLGYRTPVEFEALCS</sequence>
<dbReference type="Pfam" id="PF13333">
    <property type="entry name" value="rve_2"/>
    <property type="match status" value="1"/>
</dbReference>
<accession>A0A969W7B0</accession>
<evidence type="ECO:0000259" key="1">
    <source>
        <dbReference type="PROSITE" id="PS50994"/>
    </source>
</evidence>
<dbReference type="GO" id="GO:0003676">
    <property type="term" value="F:nucleic acid binding"/>
    <property type="evidence" value="ECO:0007669"/>
    <property type="project" value="InterPro"/>
</dbReference>
<keyword evidence="3" id="KW-1185">Reference proteome</keyword>
<dbReference type="InterPro" id="IPR036397">
    <property type="entry name" value="RNaseH_sf"/>
</dbReference>
<dbReference type="GO" id="GO:0015074">
    <property type="term" value="P:DNA integration"/>
    <property type="evidence" value="ECO:0007669"/>
    <property type="project" value="InterPro"/>
</dbReference>
<comment type="caution">
    <text evidence="2">The sequence shown here is derived from an EMBL/GenBank/DDBJ whole genome shotgun (WGS) entry which is preliminary data.</text>
</comment>
<dbReference type="Gene3D" id="3.30.420.10">
    <property type="entry name" value="Ribonuclease H-like superfamily/Ribonuclease H"/>
    <property type="match status" value="1"/>
</dbReference>
<dbReference type="InterPro" id="IPR050900">
    <property type="entry name" value="Transposase_IS3/IS150/IS904"/>
</dbReference>
<dbReference type="PANTHER" id="PTHR46889:SF4">
    <property type="entry name" value="TRANSPOSASE INSO FOR INSERTION SEQUENCE ELEMENT IS911B-RELATED"/>
    <property type="match status" value="1"/>
</dbReference>
<dbReference type="PANTHER" id="PTHR46889">
    <property type="entry name" value="TRANSPOSASE INSF FOR INSERTION SEQUENCE IS3B-RELATED"/>
    <property type="match status" value="1"/>
</dbReference>
<dbReference type="NCBIfam" id="NF033516">
    <property type="entry name" value="transpos_IS3"/>
    <property type="match status" value="1"/>
</dbReference>
<dbReference type="EMBL" id="JAAVXB010000003">
    <property type="protein sequence ID" value="NKF21932.1"/>
    <property type="molecule type" value="Genomic_DNA"/>
</dbReference>
<organism evidence="2 3">
    <name type="scientific">Solimonas marina</name>
    <dbReference type="NCBI Taxonomy" id="2714601"/>
    <lineage>
        <taxon>Bacteria</taxon>
        <taxon>Pseudomonadati</taxon>
        <taxon>Pseudomonadota</taxon>
        <taxon>Gammaproteobacteria</taxon>
        <taxon>Nevskiales</taxon>
        <taxon>Nevskiaceae</taxon>
        <taxon>Solimonas</taxon>
    </lineage>
</organism>
<dbReference type="InterPro" id="IPR001584">
    <property type="entry name" value="Integrase_cat-core"/>
</dbReference>
<dbReference type="Proteomes" id="UP000653472">
    <property type="component" value="Unassembled WGS sequence"/>
</dbReference>
<dbReference type="PROSITE" id="PS50994">
    <property type="entry name" value="INTEGRASE"/>
    <property type="match status" value="1"/>
</dbReference>